<feature type="region of interest" description="Disordered" evidence="1">
    <location>
        <begin position="22"/>
        <end position="65"/>
    </location>
</feature>
<name>A0AAU7V6S1_9ACTO</name>
<evidence type="ECO:0000256" key="1">
    <source>
        <dbReference type="SAM" id="MobiDB-lite"/>
    </source>
</evidence>
<evidence type="ECO:0000256" key="2">
    <source>
        <dbReference type="SAM" id="SignalP"/>
    </source>
</evidence>
<dbReference type="RefSeq" id="WP_350258194.1">
    <property type="nucleotide sequence ID" value="NZ_CP138335.1"/>
</dbReference>
<keyword evidence="2" id="KW-0732">Signal</keyword>
<dbReference type="CDD" id="cd00995">
    <property type="entry name" value="PBP2_NikA_DppA_OppA_like"/>
    <property type="match status" value="1"/>
</dbReference>
<dbReference type="Gene3D" id="3.90.76.10">
    <property type="entry name" value="Dipeptide-binding Protein, Domain 1"/>
    <property type="match status" value="1"/>
</dbReference>
<dbReference type="GO" id="GO:0042597">
    <property type="term" value="C:periplasmic space"/>
    <property type="evidence" value="ECO:0007669"/>
    <property type="project" value="UniProtKB-ARBA"/>
</dbReference>
<dbReference type="PANTHER" id="PTHR30290">
    <property type="entry name" value="PERIPLASMIC BINDING COMPONENT OF ABC TRANSPORTER"/>
    <property type="match status" value="1"/>
</dbReference>
<organism evidence="4">
    <name type="scientific">Scrofimicrobium appendicitidis</name>
    <dbReference type="NCBI Taxonomy" id="3079930"/>
    <lineage>
        <taxon>Bacteria</taxon>
        <taxon>Bacillati</taxon>
        <taxon>Actinomycetota</taxon>
        <taxon>Actinomycetes</taxon>
        <taxon>Actinomycetales</taxon>
        <taxon>Actinomycetaceae</taxon>
        <taxon>Scrofimicrobium</taxon>
    </lineage>
</organism>
<dbReference type="Pfam" id="PF00496">
    <property type="entry name" value="SBP_bac_5"/>
    <property type="match status" value="1"/>
</dbReference>
<sequence>MKLKRAWLAVPAVLALSLGACSSGGGDKDQSGTDEKDNAVSSEGTSGGVVTANGTEPQNPLIPADTNEVGGGRIVDLLFAGLLYYDKDGQVHNDMAESIETEDSQTYTVTLKEGQTFSDGSPVTASSFVDAWKKAAAEDALNINFFEPIEGADDYGAGDLTGLKVIDDTQFTITLKRQEADFPLRLGYSAFYPLPQSTLDDKEAGGENPIGNGPYMLAGDGAWVHNEKIDLVPNPSYQGDRKAKNAGVTFVFYTEATAAYNDLLGDSLDVLDQIPDDAITVFQDDLGDRAINQPAAVVQTFTIPERLANFDGEEGNLRRQAISHAIDRAEITKTIFNDTRTPAQDFTSPVVTGYAEGLPGSEVLKFDPEKAKELWAQAEEIAPFEGTFEIAYNGDGPHEAWVTAVTNQLTNNLGIDAQPKAFPDFKSFRDAITNREITTAFRTGWQADYPSAFNFLSPLYFTGAGSNDGDYSNPAFDAALTEAAAATSVDESNKKLDEAQTILFEDLPAIPLWYQNGFGGYSTHVQNVEFGWNSVPLYYEITKD</sequence>
<reference evidence="4" key="1">
    <citation type="submission" date="2023-11" db="EMBL/GenBank/DDBJ databases">
        <title>Scrofimicrobium hongkongense sp. nov., isolated from a patient with peritonitis.</title>
        <authorList>
            <person name="Lao H.Y."/>
            <person name="Wong A.Y.P."/>
            <person name="Ng T.L."/>
            <person name="Wong R.Y.L."/>
            <person name="Yau M.C.Y."/>
            <person name="Lam J.Y.W."/>
            <person name="Siu G.K.H."/>
        </authorList>
    </citation>
    <scope>NUCLEOTIDE SEQUENCE</scope>
    <source>
        <strain evidence="4">R131</strain>
    </source>
</reference>
<feature type="signal peptide" evidence="2">
    <location>
        <begin position="1"/>
        <end position="22"/>
    </location>
</feature>
<dbReference type="InterPro" id="IPR039424">
    <property type="entry name" value="SBP_5"/>
</dbReference>
<dbReference type="Gene3D" id="3.10.105.10">
    <property type="entry name" value="Dipeptide-binding Protein, Domain 3"/>
    <property type="match status" value="1"/>
</dbReference>
<dbReference type="PANTHER" id="PTHR30290:SF83">
    <property type="entry name" value="ABC TRANSPORTER SUBSTRATE-BINDING PROTEIN"/>
    <property type="match status" value="1"/>
</dbReference>
<dbReference type="SUPFAM" id="SSF53850">
    <property type="entry name" value="Periplasmic binding protein-like II"/>
    <property type="match status" value="1"/>
</dbReference>
<dbReference type="EMBL" id="CP138335">
    <property type="protein sequence ID" value="XBW07994.1"/>
    <property type="molecule type" value="Genomic_DNA"/>
</dbReference>
<evidence type="ECO:0000259" key="3">
    <source>
        <dbReference type="Pfam" id="PF00496"/>
    </source>
</evidence>
<gene>
    <name evidence="4" type="ORF">SAC06_00065</name>
</gene>
<feature type="compositionally biased region" description="Basic and acidic residues" evidence="1">
    <location>
        <begin position="26"/>
        <end position="38"/>
    </location>
</feature>
<evidence type="ECO:0000313" key="4">
    <source>
        <dbReference type="EMBL" id="XBW07994.1"/>
    </source>
</evidence>
<proteinExistence type="predicted"/>
<dbReference type="AlphaFoldDB" id="A0AAU7V6S1"/>
<accession>A0AAU7V6S1</accession>
<feature type="domain" description="Solute-binding protein family 5" evidence="3">
    <location>
        <begin position="91"/>
        <end position="466"/>
    </location>
</feature>
<dbReference type="GO" id="GO:0043190">
    <property type="term" value="C:ATP-binding cassette (ABC) transporter complex"/>
    <property type="evidence" value="ECO:0007669"/>
    <property type="project" value="InterPro"/>
</dbReference>
<protein>
    <submittedName>
        <fullName evidence="4">ABC transporter substrate-binding protein</fullName>
    </submittedName>
</protein>
<dbReference type="Gene3D" id="3.40.190.10">
    <property type="entry name" value="Periplasmic binding protein-like II"/>
    <property type="match status" value="1"/>
</dbReference>
<dbReference type="KEGG" id="sapp:SAC06_00065"/>
<dbReference type="GO" id="GO:1904680">
    <property type="term" value="F:peptide transmembrane transporter activity"/>
    <property type="evidence" value="ECO:0007669"/>
    <property type="project" value="TreeGrafter"/>
</dbReference>
<feature type="chain" id="PRO_5043616478" evidence="2">
    <location>
        <begin position="23"/>
        <end position="544"/>
    </location>
</feature>
<dbReference type="InterPro" id="IPR000914">
    <property type="entry name" value="SBP_5_dom"/>
</dbReference>
<dbReference type="PIRSF" id="PIRSF002741">
    <property type="entry name" value="MppA"/>
    <property type="match status" value="1"/>
</dbReference>
<dbReference type="GO" id="GO:0015833">
    <property type="term" value="P:peptide transport"/>
    <property type="evidence" value="ECO:0007669"/>
    <property type="project" value="TreeGrafter"/>
</dbReference>
<dbReference type="PROSITE" id="PS51257">
    <property type="entry name" value="PROKAR_LIPOPROTEIN"/>
    <property type="match status" value="1"/>
</dbReference>
<dbReference type="InterPro" id="IPR030678">
    <property type="entry name" value="Peptide/Ni-bd"/>
</dbReference>